<protein>
    <recommendedName>
        <fullName evidence="4">Glycosyl hydrolases family 43</fullName>
    </recommendedName>
</protein>
<dbReference type="Gene3D" id="2.115.10.20">
    <property type="entry name" value="Glycosyl hydrolase domain, family 43"/>
    <property type="match status" value="2"/>
</dbReference>
<dbReference type="AlphaFoldDB" id="A0A5C6BMV4"/>
<dbReference type="EMBL" id="SJPP01000001">
    <property type="protein sequence ID" value="TWU13398.1"/>
    <property type="molecule type" value="Genomic_DNA"/>
</dbReference>
<feature type="signal peptide" evidence="1">
    <location>
        <begin position="1"/>
        <end position="32"/>
    </location>
</feature>
<sequence length="508" mass="56905" precursor="true">MIEITSMITNCRQHLHCVILVCAVLSGGLLCAAETDEDAISIGTQKQLFIDNRFIASSQDVTLTMNEPRRDGQVLIKCDQPWEQGASIGVYSSVLKDNGKVRLWYDIIRPTGPGPYDHERRVAYAESINGIDFVKPIQNIHEVDGSKVNNIVLPGVIGGCSVWIDENAPLEHRFKTQAKVYPSGQLHMHSSPDGLNWKFFQRLEPGPGGWDTQSIVYWDPDISRYVLFTRRWVRLEPRQMSYRTVRRLESADFKHWENETVVLQADEIDLASQESPNGQPPVDYYGADVFEYEGFKIMLAEAYWHWQSREPLKGLGPSGFDVRLAASRDGKQFQRIGKRKAFMGMGPSGRFDSRYVWALPHPVPMGDELWIYYVGSNRDHDGNIEPAANGQHLSGIGRAVLRLDGFVSADADYKGGQITTPPISFEGNRLELNVDASGGGSVLVEALDSSGSPLPGFTKQDATPVNTNSVRAQVSWGDQDDVSSLANQPVRLRFHLKNCKLYAFQFQR</sequence>
<evidence type="ECO:0008006" key="4">
    <source>
        <dbReference type="Google" id="ProtNLM"/>
    </source>
</evidence>
<organism evidence="2 3">
    <name type="scientific">Symmachiella macrocystis</name>
    <dbReference type="NCBI Taxonomy" id="2527985"/>
    <lineage>
        <taxon>Bacteria</taxon>
        <taxon>Pseudomonadati</taxon>
        <taxon>Planctomycetota</taxon>
        <taxon>Planctomycetia</taxon>
        <taxon>Planctomycetales</taxon>
        <taxon>Planctomycetaceae</taxon>
        <taxon>Symmachiella</taxon>
    </lineage>
</organism>
<reference evidence="2 3" key="1">
    <citation type="submission" date="2019-02" db="EMBL/GenBank/DDBJ databases">
        <title>Deep-cultivation of Planctomycetes and their phenomic and genomic characterization uncovers novel biology.</title>
        <authorList>
            <person name="Wiegand S."/>
            <person name="Jogler M."/>
            <person name="Boedeker C."/>
            <person name="Pinto D."/>
            <person name="Vollmers J."/>
            <person name="Rivas-Marin E."/>
            <person name="Kohn T."/>
            <person name="Peeters S.H."/>
            <person name="Heuer A."/>
            <person name="Rast P."/>
            <person name="Oberbeckmann S."/>
            <person name="Bunk B."/>
            <person name="Jeske O."/>
            <person name="Meyerdierks A."/>
            <person name="Storesund J.E."/>
            <person name="Kallscheuer N."/>
            <person name="Luecker S."/>
            <person name="Lage O.M."/>
            <person name="Pohl T."/>
            <person name="Merkel B.J."/>
            <person name="Hornburger P."/>
            <person name="Mueller R.-W."/>
            <person name="Bruemmer F."/>
            <person name="Labrenz M."/>
            <person name="Spormann A.M."/>
            <person name="Op Den Camp H."/>
            <person name="Overmann J."/>
            <person name="Amann R."/>
            <person name="Jetten M.S.M."/>
            <person name="Mascher T."/>
            <person name="Medema M.H."/>
            <person name="Devos D.P."/>
            <person name="Kaster A.-K."/>
            <person name="Ovreas L."/>
            <person name="Rohde M."/>
            <person name="Galperin M.Y."/>
            <person name="Jogler C."/>
        </authorList>
    </citation>
    <scope>NUCLEOTIDE SEQUENCE [LARGE SCALE GENOMIC DNA]</scope>
    <source>
        <strain evidence="2 3">CA54</strain>
    </source>
</reference>
<dbReference type="InterPro" id="IPR023296">
    <property type="entry name" value="Glyco_hydro_beta-prop_sf"/>
</dbReference>
<dbReference type="Proteomes" id="UP000320735">
    <property type="component" value="Unassembled WGS sequence"/>
</dbReference>
<evidence type="ECO:0000313" key="2">
    <source>
        <dbReference type="EMBL" id="TWU13398.1"/>
    </source>
</evidence>
<proteinExistence type="predicted"/>
<gene>
    <name evidence="2" type="ORF">CA54_22330</name>
</gene>
<feature type="chain" id="PRO_5022953180" description="Glycosyl hydrolases family 43" evidence="1">
    <location>
        <begin position="33"/>
        <end position="508"/>
    </location>
</feature>
<dbReference type="SUPFAM" id="SSF75005">
    <property type="entry name" value="Arabinanase/levansucrase/invertase"/>
    <property type="match status" value="1"/>
</dbReference>
<name>A0A5C6BMV4_9PLAN</name>
<keyword evidence="1" id="KW-0732">Signal</keyword>
<evidence type="ECO:0000256" key="1">
    <source>
        <dbReference type="SAM" id="SignalP"/>
    </source>
</evidence>
<comment type="caution">
    <text evidence="2">The sequence shown here is derived from an EMBL/GenBank/DDBJ whole genome shotgun (WGS) entry which is preliminary data.</text>
</comment>
<evidence type="ECO:0000313" key="3">
    <source>
        <dbReference type="Proteomes" id="UP000320735"/>
    </source>
</evidence>
<keyword evidence="3" id="KW-1185">Reference proteome</keyword>
<accession>A0A5C6BMV4</accession>